<dbReference type="EMBL" id="CP061839">
    <property type="protein sequence ID" value="QOW61612.1"/>
    <property type="molecule type" value="Genomic_DNA"/>
</dbReference>
<reference evidence="1 2" key="1">
    <citation type="submission" date="2020-09" db="EMBL/GenBank/DDBJ databases">
        <title>Characterization of Treponema spp. from bovine digital dermatitis in Korea.</title>
        <authorList>
            <person name="Espiritu H.M."/>
            <person name="Cho Y.I."/>
            <person name="Mamuad L."/>
        </authorList>
    </citation>
    <scope>NUCLEOTIDE SEQUENCE [LARGE SCALE GENOMIC DNA]</scope>
    <source>
        <strain evidence="1 2">KS1</strain>
    </source>
</reference>
<protein>
    <recommendedName>
        <fullName evidence="3">Lipoprotein</fullName>
    </recommendedName>
</protein>
<dbReference type="AlphaFoldDB" id="A0A7S7AX55"/>
<dbReference type="PROSITE" id="PS51257">
    <property type="entry name" value="PROKAR_LIPOPROTEIN"/>
    <property type="match status" value="1"/>
</dbReference>
<accession>A0A7S7AX55</accession>
<organism evidence="1 2">
    <name type="scientific">Treponema pedis</name>
    <dbReference type="NCBI Taxonomy" id="409322"/>
    <lineage>
        <taxon>Bacteria</taxon>
        <taxon>Pseudomonadati</taxon>
        <taxon>Spirochaetota</taxon>
        <taxon>Spirochaetia</taxon>
        <taxon>Spirochaetales</taxon>
        <taxon>Treponemataceae</taxon>
        <taxon>Treponema</taxon>
    </lineage>
</organism>
<proteinExistence type="predicted"/>
<evidence type="ECO:0000313" key="1">
    <source>
        <dbReference type="EMBL" id="QOW61612.1"/>
    </source>
</evidence>
<evidence type="ECO:0008006" key="3">
    <source>
        <dbReference type="Google" id="ProtNLM"/>
    </source>
</evidence>
<dbReference type="RefSeq" id="WP_024469390.1">
    <property type="nucleotide sequence ID" value="NZ_CP061839.1"/>
</dbReference>
<evidence type="ECO:0000313" key="2">
    <source>
        <dbReference type="Proteomes" id="UP000593915"/>
    </source>
</evidence>
<name>A0A7S7AX55_9SPIR</name>
<gene>
    <name evidence="1" type="ORF">IFE08_04285</name>
</gene>
<sequence length="197" mass="22854">MKKIKKVFILSVLLFIACKKPVYRLKIDNQSDWDIVVNITNLKELGTYQKFSNYLIPKRDTCYFDIMHNGTCRLLSVNGAKILFSDKSSMVLTNDEAVEIKVINKTAKNFLLYNVPLLPVPLCEYYVKHYRPNFSNVNISDSDTESNPKVLKIYGWQIKQCKNERELNSLAIGFKANIPNIKFSFKTENNSIYLICY</sequence>
<dbReference type="Proteomes" id="UP000593915">
    <property type="component" value="Chromosome"/>
</dbReference>